<name>A0A0F9X880_9ZZZZ</name>
<dbReference type="AlphaFoldDB" id="A0A0F9X880"/>
<proteinExistence type="predicted"/>
<sequence length="135" mass="15059">MENRFAVSLDDVDRWKPTDEEKQAEVVKQLMHECETQGEQKPNLMTSGFRANSSSAQIASDLISGFSIPAVITSAGFLLKHLAPLIIEYLKTRPQKEVTVDYKGHRVTVRGGGDVAKELQDLVQKIDEAESDDDR</sequence>
<accession>A0A0F9X880</accession>
<protein>
    <submittedName>
        <fullName evidence="1">Uncharacterized protein</fullName>
    </submittedName>
</protein>
<reference evidence="1" key="1">
    <citation type="journal article" date="2015" name="Nature">
        <title>Complex archaea that bridge the gap between prokaryotes and eukaryotes.</title>
        <authorList>
            <person name="Spang A."/>
            <person name="Saw J.H."/>
            <person name="Jorgensen S.L."/>
            <person name="Zaremba-Niedzwiedzka K."/>
            <person name="Martijn J."/>
            <person name="Lind A.E."/>
            <person name="van Eijk R."/>
            <person name="Schleper C."/>
            <person name="Guy L."/>
            <person name="Ettema T.J."/>
        </authorList>
    </citation>
    <scope>NUCLEOTIDE SEQUENCE</scope>
</reference>
<dbReference type="EMBL" id="LAZR01000072">
    <property type="protein sequence ID" value="KKN95186.1"/>
    <property type="molecule type" value="Genomic_DNA"/>
</dbReference>
<comment type="caution">
    <text evidence="1">The sequence shown here is derived from an EMBL/GenBank/DDBJ whole genome shotgun (WGS) entry which is preliminary data.</text>
</comment>
<evidence type="ECO:0000313" key="1">
    <source>
        <dbReference type="EMBL" id="KKN95186.1"/>
    </source>
</evidence>
<gene>
    <name evidence="1" type="ORF">LCGC14_0179990</name>
</gene>
<organism evidence="1">
    <name type="scientific">marine sediment metagenome</name>
    <dbReference type="NCBI Taxonomy" id="412755"/>
    <lineage>
        <taxon>unclassified sequences</taxon>
        <taxon>metagenomes</taxon>
        <taxon>ecological metagenomes</taxon>
    </lineage>
</organism>